<dbReference type="GO" id="GO:0004783">
    <property type="term" value="F:sulfite reductase (NADPH) activity"/>
    <property type="evidence" value="ECO:0007669"/>
    <property type="project" value="UniProtKB-EC"/>
</dbReference>
<evidence type="ECO:0000259" key="6">
    <source>
        <dbReference type="PROSITE" id="PS51384"/>
    </source>
</evidence>
<proteinExistence type="predicted"/>
<dbReference type="Gene3D" id="3.40.920.10">
    <property type="entry name" value="Pyruvate-ferredoxin oxidoreductase, PFOR, domain III"/>
    <property type="match status" value="1"/>
</dbReference>
<keyword evidence="2" id="KW-0285">Flavoprotein</keyword>
<dbReference type="InterPro" id="IPR017927">
    <property type="entry name" value="FAD-bd_FR_type"/>
</dbReference>
<evidence type="ECO:0000256" key="5">
    <source>
        <dbReference type="SAM" id="MobiDB-lite"/>
    </source>
</evidence>
<protein>
    <submittedName>
        <fullName evidence="7">Sulfite reductase [NADPH] flavoprotein component</fullName>
        <ecNumber evidence="7">1.8.1.2</ecNumber>
    </submittedName>
</protein>
<evidence type="ECO:0000256" key="1">
    <source>
        <dbReference type="ARBA" id="ARBA00001974"/>
    </source>
</evidence>
<dbReference type="InterPro" id="IPR003097">
    <property type="entry name" value="CysJ-like_FAD-binding"/>
</dbReference>
<dbReference type="Proteomes" id="UP001642501">
    <property type="component" value="Unassembled WGS sequence"/>
</dbReference>
<dbReference type="EC" id="1.8.1.2" evidence="7"/>
<keyword evidence="4 7" id="KW-0560">Oxidoreductase</keyword>
<accession>A0ABP0DQC0</accession>
<dbReference type="InterPro" id="IPR023173">
    <property type="entry name" value="NADPH_Cyt_P450_Rdtase_alpha"/>
</dbReference>
<dbReference type="SUPFAM" id="SSF52922">
    <property type="entry name" value="TK C-terminal domain-like"/>
    <property type="match status" value="1"/>
</dbReference>
<dbReference type="PRINTS" id="PR00371">
    <property type="entry name" value="FPNCR"/>
</dbReference>
<name>A0ABP0DQC0_9PEZI</name>
<comment type="cofactor">
    <cofactor evidence="1">
        <name>FAD</name>
        <dbReference type="ChEBI" id="CHEBI:57692"/>
    </cofactor>
</comment>
<dbReference type="CDD" id="cd06207">
    <property type="entry name" value="CyPoR_like"/>
    <property type="match status" value="1"/>
</dbReference>
<dbReference type="Pfam" id="PF00175">
    <property type="entry name" value="NAD_binding_1"/>
    <property type="match status" value="1"/>
</dbReference>
<comment type="caution">
    <text evidence="7">The sequence shown here is derived from an EMBL/GenBank/DDBJ whole genome shotgun (WGS) entry which is preliminary data.</text>
</comment>
<sequence>MQLKLNETTGSPALPAGQPTPTVKALPTTTGNLASIGGPTYATAQLLVQQVAYKLSDKIFAYSPETFDLDTAARHWESQQENNMHGYPTTVVPLQTRAGAGAFALGYIFSEDFDQSKRTFPQTLVAPTASLRSLRASLDQLSLLYGVASPFVAHVAALEYAAQDGLISDYGAALQTAEELGLALVASTTAAEAQHIALFATLAAQILPTLHVYDGLRTARETVRVTDALSDVHIVEAFGRLASLRDERAALSKRLDHSGQLLELLQAFNNELGTAYQPFEYHGHHEAELVLVAFGSVEAQLAVQTVVQLAIQGHKVGAVNVRVYRPFIEDAFLSVLPSTVRRIAVLGQVANGIGVNEPAVQSALYADVLATVAFADKWTETPAIYDAKYAAADVPTPAFITSVLQSLSDNSQLADEESPYSVSLVPEQVQQYTFYDIDNSPALAAPGDLARVIAEQPGVYVSTYDTHDNLVQGGVVRTDIREAAKALTTPFAVEEADVTVVGEEKLLKDIDVLASAKAKSALILRLPNFKAEDAEKRIPADVRQALSLKQIRLYALDTTAVSAVEEHSKVLTEQAFLKVAHPELGADDLVRLTAAVNDVEAARACAEVLNQVFVAIEVLESWAELPVDFKAPLSLVKTLKTSSFAVFEKSEVEPVTQVGDWQVIAKSLAFKETYGTQTVVRPDLAVRTSVVTVAENRRLTPLDYERNIFHIEFDLGTSGVTYEIGEALGVHADNDTVLVEEFIQFYGLDANAIVQVPSREDAAALEARTVYQALVQNVDILGKPPKRFYELLAEFATDDTERAKLTALGGKEGADDFKKRSEIDTVSYVDVLQEFTSAHPSIQDLVRMVSPSKRREYSIASAQAVTPTSVSLMIVVVDWVDSRGRKRYGNASRYLSLLQPGAQVTVSVKPSVMKLPALSTTPLILAGLGTGLAPFRAFVQYRAMQKARGEKIGDILLFMGSRHQREEYLYGEEWEAYVDAGVVTLLGAAFSRDQPEKIYIQDRMRQSMDAVIKAYVHEEGSFFLCGPTWPVPDLTDVLMESIAKEAKESGRKVDPHKEIDRLKEDGRYVLEVY</sequence>
<evidence type="ECO:0000313" key="7">
    <source>
        <dbReference type="EMBL" id="CAK7270397.1"/>
    </source>
</evidence>
<dbReference type="InterPro" id="IPR001433">
    <property type="entry name" value="OxRdtase_FAD/NAD-bd"/>
</dbReference>
<dbReference type="SUPFAM" id="SSF53323">
    <property type="entry name" value="Pyruvate-ferredoxin oxidoreductase, PFOR, domain III"/>
    <property type="match status" value="1"/>
</dbReference>
<dbReference type="InterPro" id="IPR019752">
    <property type="entry name" value="Pyrv/ketoisovalerate_OxRed_cat"/>
</dbReference>
<feature type="domain" description="FAD-binding FR-type" evidence="6">
    <location>
        <begin position="686"/>
        <end position="917"/>
    </location>
</feature>
<dbReference type="InterPro" id="IPR001709">
    <property type="entry name" value="Flavoprot_Pyr_Nucl_cyt_Rdtase"/>
</dbReference>
<dbReference type="InterPro" id="IPR039261">
    <property type="entry name" value="FNR_nucleotide-bd"/>
</dbReference>
<dbReference type="SUPFAM" id="SSF52343">
    <property type="entry name" value="Ferredoxin reductase-like, C-terminal NADP-linked domain"/>
    <property type="match status" value="1"/>
</dbReference>
<dbReference type="Pfam" id="PF01558">
    <property type="entry name" value="POR"/>
    <property type="match status" value="1"/>
</dbReference>
<dbReference type="SUPFAM" id="SSF63380">
    <property type="entry name" value="Riboflavin synthase domain-like"/>
    <property type="match status" value="1"/>
</dbReference>
<evidence type="ECO:0000256" key="2">
    <source>
        <dbReference type="ARBA" id="ARBA00022630"/>
    </source>
</evidence>
<organism evidence="7 8">
    <name type="scientific">Sporothrix epigloea</name>
    <dbReference type="NCBI Taxonomy" id="1892477"/>
    <lineage>
        <taxon>Eukaryota</taxon>
        <taxon>Fungi</taxon>
        <taxon>Dikarya</taxon>
        <taxon>Ascomycota</taxon>
        <taxon>Pezizomycotina</taxon>
        <taxon>Sordariomycetes</taxon>
        <taxon>Sordariomycetidae</taxon>
        <taxon>Ophiostomatales</taxon>
        <taxon>Ophiostomataceae</taxon>
        <taxon>Sporothrix</taxon>
    </lineage>
</organism>
<dbReference type="PROSITE" id="PS51384">
    <property type="entry name" value="FAD_FR"/>
    <property type="match status" value="1"/>
</dbReference>
<dbReference type="Gene3D" id="3.40.50.970">
    <property type="match status" value="1"/>
</dbReference>
<feature type="compositionally biased region" description="Polar residues" evidence="5">
    <location>
        <begin position="1"/>
        <end position="11"/>
    </location>
</feature>
<evidence type="ECO:0000256" key="4">
    <source>
        <dbReference type="ARBA" id="ARBA00023002"/>
    </source>
</evidence>
<dbReference type="InterPro" id="IPR009014">
    <property type="entry name" value="Transketo_C/PFOR_II"/>
</dbReference>
<evidence type="ECO:0000313" key="8">
    <source>
        <dbReference type="Proteomes" id="UP001642501"/>
    </source>
</evidence>
<reference evidence="7 8" key="1">
    <citation type="submission" date="2024-01" db="EMBL/GenBank/DDBJ databases">
        <authorList>
            <person name="Allen C."/>
            <person name="Tagirdzhanova G."/>
        </authorList>
    </citation>
    <scope>NUCLEOTIDE SEQUENCE [LARGE SCALE GENOMIC DNA]</scope>
    <source>
        <strain evidence="7 8">CBS 573.63</strain>
    </source>
</reference>
<dbReference type="InterPro" id="IPR017938">
    <property type="entry name" value="Riboflavin_synthase-like_b-brl"/>
</dbReference>
<dbReference type="PANTHER" id="PTHR19384:SF109">
    <property type="entry name" value="SULFITE REDUCTASE [NADPH] FLAVOPROTEIN COMPONENT"/>
    <property type="match status" value="1"/>
</dbReference>
<dbReference type="Gene3D" id="3.40.50.80">
    <property type="entry name" value="Nucleotide-binding domain of ferredoxin-NADP reductase (FNR) module"/>
    <property type="match status" value="1"/>
</dbReference>
<dbReference type="Gene3D" id="3.40.50.920">
    <property type="match status" value="1"/>
</dbReference>
<keyword evidence="8" id="KW-1185">Reference proteome</keyword>
<keyword evidence="3" id="KW-0274">FAD</keyword>
<dbReference type="Gene3D" id="2.40.30.10">
    <property type="entry name" value="Translation factors"/>
    <property type="match status" value="1"/>
</dbReference>
<feature type="region of interest" description="Disordered" evidence="5">
    <location>
        <begin position="1"/>
        <end position="24"/>
    </location>
</feature>
<dbReference type="InterPro" id="IPR002869">
    <property type="entry name" value="Pyrv_flavodox_OxRed_cen"/>
</dbReference>
<evidence type="ECO:0000256" key="3">
    <source>
        <dbReference type="ARBA" id="ARBA00022827"/>
    </source>
</evidence>
<dbReference type="Pfam" id="PF00667">
    <property type="entry name" value="FAD_binding_1"/>
    <property type="match status" value="1"/>
</dbReference>
<dbReference type="EMBL" id="CAWUOM010000072">
    <property type="protein sequence ID" value="CAK7270397.1"/>
    <property type="molecule type" value="Genomic_DNA"/>
</dbReference>
<gene>
    <name evidence="7" type="primary">MET10</name>
    <name evidence="7" type="ORF">SEPCBS57363_004080</name>
</gene>
<dbReference type="PANTHER" id="PTHR19384">
    <property type="entry name" value="NITRIC OXIDE SYNTHASE-RELATED"/>
    <property type="match status" value="1"/>
</dbReference>
<dbReference type="Gene3D" id="1.20.990.10">
    <property type="entry name" value="NADPH-cytochrome p450 Reductase, Chain A, domain 3"/>
    <property type="match status" value="1"/>
</dbReference>